<gene>
    <name evidence="2" type="ORF">GWK47_016971</name>
</gene>
<evidence type="ECO:0000313" key="3">
    <source>
        <dbReference type="Proteomes" id="UP000770661"/>
    </source>
</evidence>
<keyword evidence="3" id="KW-1185">Reference proteome</keyword>
<dbReference type="Proteomes" id="UP000770661">
    <property type="component" value="Unassembled WGS sequence"/>
</dbReference>
<dbReference type="AlphaFoldDB" id="A0A8J4XWA8"/>
<evidence type="ECO:0000256" key="1">
    <source>
        <dbReference type="SAM" id="MobiDB-lite"/>
    </source>
</evidence>
<evidence type="ECO:0000313" key="2">
    <source>
        <dbReference type="EMBL" id="KAG0713096.1"/>
    </source>
</evidence>
<sequence>MSKCVPGVKSCGGHHEASLSSSEQWMIQSIRALFIADGASCQAFPGIAVSPKFSANGLWKDAKLENRILPRVICRDTGGEEAGGDDKIRGGETRAFFCSRPTPETPKASVCNGTLRVRSQAVVLFLLKETKVTFSVSFPAEGTSNPKNHTPVAAFRDHDSEEISYRD</sequence>
<accession>A0A8J4XWA8</accession>
<feature type="compositionally biased region" description="Basic and acidic residues" evidence="1">
    <location>
        <begin position="155"/>
        <end position="167"/>
    </location>
</feature>
<feature type="region of interest" description="Disordered" evidence="1">
    <location>
        <begin position="141"/>
        <end position="167"/>
    </location>
</feature>
<dbReference type="EMBL" id="JACEEZ010021764">
    <property type="protein sequence ID" value="KAG0713096.1"/>
    <property type="molecule type" value="Genomic_DNA"/>
</dbReference>
<proteinExistence type="predicted"/>
<name>A0A8J4XWA8_CHIOP</name>
<comment type="caution">
    <text evidence="2">The sequence shown here is derived from an EMBL/GenBank/DDBJ whole genome shotgun (WGS) entry which is preliminary data.</text>
</comment>
<reference evidence="2" key="1">
    <citation type="submission" date="2020-07" db="EMBL/GenBank/DDBJ databases">
        <title>The High-quality genome of the commercially important snow crab, Chionoecetes opilio.</title>
        <authorList>
            <person name="Jeong J.-H."/>
            <person name="Ryu S."/>
        </authorList>
    </citation>
    <scope>NUCLEOTIDE SEQUENCE</scope>
    <source>
        <strain evidence="2">MADBK_172401_WGS</strain>
        <tissue evidence="2">Digestive gland</tissue>
    </source>
</reference>
<organism evidence="2 3">
    <name type="scientific">Chionoecetes opilio</name>
    <name type="common">Atlantic snow crab</name>
    <name type="synonym">Cancer opilio</name>
    <dbReference type="NCBI Taxonomy" id="41210"/>
    <lineage>
        <taxon>Eukaryota</taxon>
        <taxon>Metazoa</taxon>
        <taxon>Ecdysozoa</taxon>
        <taxon>Arthropoda</taxon>
        <taxon>Crustacea</taxon>
        <taxon>Multicrustacea</taxon>
        <taxon>Malacostraca</taxon>
        <taxon>Eumalacostraca</taxon>
        <taxon>Eucarida</taxon>
        <taxon>Decapoda</taxon>
        <taxon>Pleocyemata</taxon>
        <taxon>Brachyura</taxon>
        <taxon>Eubrachyura</taxon>
        <taxon>Majoidea</taxon>
        <taxon>Majidae</taxon>
        <taxon>Chionoecetes</taxon>
    </lineage>
</organism>
<protein>
    <submittedName>
        <fullName evidence="2">Uncharacterized protein</fullName>
    </submittedName>
</protein>